<sequence length="685" mass="74730">MFDWNDEEISNIIWGEAGESGDHVVPYPEKGEGDENNHVSSSIPAEHKLLDTKLDFQVIRPDGCPDPVKNGRISALGVDSRPKVASTEVAATDRGSMDDRVFDDSVLTNIYLSKEECPLDGDSGAYDNLQGKELTDFGEYDWDNIGSFDDLDRIFSSDEPLFSSVTVGVPNEIWSSSKEKTSSPSKTFDSPIMVSKSLPETSDKPKYGIGGQFLDLSFERTDGSTSLAFQPSSEMPALAGGVEDDRKHNLAVEGEARLTISIPRAENILTLNEFADKAYGQQTHLKVQKKVRGKEKGKSSQRFESGWTPPANTAGLLFKPQLSGSLSHASLPSSLGQLNQIEGPETFHSYQLTPSYLNPSALVNYPNPIAETGLSPRSPRSELKIQTVFPGYEVTSTNVDVAGMQLDSPGKAPLMTPREKIKKLRRRQQMQAMLAIQNQLQQYSNPVSCNSVVPMNSLESPNQPKPGPTYEIDNLSALPPLDVASSIEQDESSTLSVAADGYSIEEAVLRRLQDVISKLDMPIKISIRDSLFRLAKSAVQRQQASDVNSASMNAGEQHEAVVKEEQDASAREVKVTADAETDTNPTDRAVAHLLFHRPMELSVKHPETPESSMSAKLNMDRHAQSGANDAADSGRSSKTGLDFSSSQGVGNPCHERLMDCQDASEPALDYGTLFSERTKEARASQ</sequence>
<keyword evidence="2" id="KW-1185">Reference proteome</keyword>
<organism evidence="1 2">
    <name type="scientific">Melastoma candidum</name>
    <dbReference type="NCBI Taxonomy" id="119954"/>
    <lineage>
        <taxon>Eukaryota</taxon>
        <taxon>Viridiplantae</taxon>
        <taxon>Streptophyta</taxon>
        <taxon>Embryophyta</taxon>
        <taxon>Tracheophyta</taxon>
        <taxon>Spermatophyta</taxon>
        <taxon>Magnoliopsida</taxon>
        <taxon>eudicotyledons</taxon>
        <taxon>Gunneridae</taxon>
        <taxon>Pentapetalae</taxon>
        <taxon>rosids</taxon>
        <taxon>malvids</taxon>
        <taxon>Myrtales</taxon>
        <taxon>Melastomataceae</taxon>
        <taxon>Melastomatoideae</taxon>
        <taxon>Melastomateae</taxon>
        <taxon>Melastoma</taxon>
    </lineage>
</organism>
<accession>A0ACB9RZM7</accession>
<comment type="caution">
    <text evidence="1">The sequence shown here is derived from an EMBL/GenBank/DDBJ whole genome shotgun (WGS) entry which is preliminary data.</text>
</comment>
<dbReference type="Proteomes" id="UP001057402">
    <property type="component" value="Chromosome 2"/>
</dbReference>
<proteinExistence type="predicted"/>
<reference evidence="2" key="1">
    <citation type="journal article" date="2023" name="Front. Plant Sci.">
        <title>Chromosomal-level genome assembly of Melastoma candidum provides insights into trichome evolution.</title>
        <authorList>
            <person name="Zhong Y."/>
            <person name="Wu W."/>
            <person name="Sun C."/>
            <person name="Zou P."/>
            <person name="Liu Y."/>
            <person name="Dai S."/>
            <person name="Zhou R."/>
        </authorList>
    </citation>
    <scope>NUCLEOTIDE SEQUENCE [LARGE SCALE GENOMIC DNA]</scope>
</reference>
<dbReference type="EMBL" id="CM042881">
    <property type="protein sequence ID" value="KAI4384631.1"/>
    <property type="molecule type" value="Genomic_DNA"/>
</dbReference>
<protein>
    <submittedName>
        <fullName evidence="1">Uncharacterized protein</fullName>
    </submittedName>
</protein>
<name>A0ACB9RZM7_9MYRT</name>
<gene>
    <name evidence="1" type="ORF">MLD38_002754</name>
</gene>
<evidence type="ECO:0000313" key="1">
    <source>
        <dbReference type="EMBL" id="KAI4384631.1"/>
    </source>
</evidence>
<evidence type="ECO:0000313" key="2">
    <source>
        <dbReference type="Proteomes" id="UP001057402"/>
    </source>
</evidence>